<dbReference type="AlphaFoldDB" id="A0ABD0YJR1"/>
<keyword evidence="8" id="KW-0492">Microsome</keyword>
<dbReference type="PRINTS" id="PR00463">
    <property type="entry name" value="EP450I"/>
</dbReference>
<comment type="cofactor">
    <cofactor evidence="1 13">
        <name>heme</name>
        <dbReference type="ChEBI" id="CHEBI:30413"/>
    </cofactor>
</comment>
<evidence type="ECO:0008006" key="17">
    <source>
        <dbReference type="Google" id="ProtNLM"/>
    </source>
</evidence>
<feature type="binding site" description="axial binding residue" evidence="13">
    <location>
        <position position="214"/>
    </location>
    <ligand>
        <name>heme</name>
        <dbReference type="ChEBI" id="CHEBI:30413"/>
    </ligand>
    <ligandPart>
        <name>Fe</name>
        <dbReference type="ChEBI" id="CHEBI:18248"/>
    </ligandPart>
</feature>
<dbReference type="GO" id="GO:0004497">
    <property type="term" value="F:monooxygenase activity"/>
    <property type="evidence" value="ECO:0007669"/>
    <property type="project" value="UniProtKB-KW"/>
</dbReference>
<keyword evidence="7" id="KW-0256">Endoplasmic reticulum</keyword>
<proteinExistence type="inferred from homology"/>
<evidence type="ECO:0000313" key="16">
    <source>
        <dbReference type="Proteomes" id="UP001558652"/>
    </source>
</evidence>
<dbReference type="PANTHER" id="PTHR24292:SF54">
    <property type="entry name" value="CYP9F3-RELATED"/>
    <property type="match status" value="1"/>
</dbReference>
<evidence type="ECO:0000313" key="15">
    <source>
        <dbReference type="EMBL" id="KAL1116129.1"/>
    </source>
</evidence>
<dbReference type="InterPro" id="IPR050476">
    <property type="entry name" value="Insect_CytP450_Detox"/>
</dbReference>
<keyword evidence="12" id="KW-0472">Membrane</keyword>
<dbReference type="EMBL" id="JBFDAA010000018">
    <property type="protein sequence ID" value="KAL1116129.1"/>
    <property type="molecule type" value="Genomic_DNA"/>
</dbReference>
<dbReference type="PRINTS" id="PR00385">
    <property type="entry name" value="P450"/>
</dbReference>
<reference evidence="15 16" key="1">
    <citation type="submission" date="2024-07" db="EMBL/GenBank/DDBJ databases">
        <title>Chromosome-level genome assembly of the water stick insect Ranatra chinensis (Heteroptera: Nepidae).</title>
        <authorList>
            <person name="Liu X."/>
        </authorList>
    </citation>
    <scope>NUCLEOTIDE SEQUENCE [LARGE SCALE GENOMIC DNA]</scope>
    <source>
        <strain evidence="15">Cailab_2021Rc</strain>
        <tissue evidence="15">Muscle</tissue>
    </source>
</reference>
<comment type="similarity">
    <text evidence="4 14">Belongs to the cytochrome P450 family.</text>
</comment>
<comment type="subcellular location">
    <subcellularLocation>
        <location evidence="3">Endoplasmic reticulum membrane</location>
        <topology evidence="3">Peripheral membrane protein</topology>
    </subcellularLocation>
    <subcellularLocation>
        <location evidence="2">Microsome membrane</location>
        <topology evidence="2">Peripheral membrane protein</topology>
    </subcellularLocation>
</comment>
<name>A0ABD0YJR1_9HEMI</name>
<dbReference type="Proteomes" id="UP001558652">
    <property type="component" value="Unassembled WGS sequence"/>
</dbReference>
<dbReference type="InterPro" id="IPR002401">
    <property type="entry name" value="Cyt_P450_E_grp-I"/>
</dbReference>
<protein>
    <recommendedName>
        <fullName evidence="17">Cytochrome P450</fullName>
    </recommendedName>
</protein>
<dbReference type="InterPro" id="IPR001128">
    <property type="entry name" value="Cyt_P450"/>
</dbReference>
<accession>A0ABD0YJR1</accession>
<dbReference type="SUPFAM" id="SSF48264">
    <property type="entry name" value="Cytochrome P450"/>
    <property type="match status" value="1"/>
</dbReference>
<evidence type="ECO:0000256" key="2">
    <source>
        <dbReference type="ARBA" id="ARBA00004174"/>
    </source>
</evidence>
<evidence type="ECO:0000256" key="14">
    <source>
        <dbReference type="RuleBase" id="RU000461"/>
    </source>
</evidence>
<evidence type="ECO:0000256" key="1">
    <source>
        <dbReference type="ARBA" id="ARBA00001971"/>
    </source>
</evidence>
<evidence type="ECO:0000256" key="5">
    <source>
        <dbReference type="ARBA" id="ARBA00022617"/>
    </source>
</evidence>
<dbReference type="GO" id="GO:0046872">
    <property type="term" value="F:metal ion binding"/>
    <property type="evidence" value="ECO:0007669"/>
    <property type="project" value="UniProtKB-KW"/>
</dbReference>
<keyword evidence="5 13" id="KW-0349">Heme</keyword>
<evidence type="ECO:0000256" key="11">
    <source>
        <dbReference type="ARBA" id="ARBA00023033"/>
    </source>
</evidence>
<feature type="non-terminal residue" evidence="15">
    <location>
        <position position="1"/>
    </location>
</feature>
<sequence length="271" mass="31173">GFEFFRVVQKELSDYFTQLLTDIVQKRIAERFTRNDFLQQFVSDNIEAINKGLPPVHSYDDIAAHCVNFFLDGYNTSSIVLCFTMYQLAVNPEWQHRVRNEIKSMVENHTELTYDILLELSNMNMVISETMRLHPVVGTMTRRCTKTTSLVDEEGNSFNVEEGTPIAIPVYALHMDPQYYPSPEEFKPERFLNPSQDADQRYTYLPFGEGPRICPGMKFGQMVVKACLATILLNFEILPTKPNQTVEPDLSNSFLHVAKGGVWLKFKPLQN</sequence>
<dbReference type="PANTHER" id="PTHR24292">
    <property type="entry name" value="CYTOCHROME P450"/>
    <property type="match status" value="1"/>
</dbReference>
<evidence type="ECO:0000256" key="8">
    <source>
        <dbReference type="ARBA" id="ARBA00022848"/>
    </source>
</evidence>
<dbReference type="InterPro" id="IPR017972">
    <property type="entry name" value="Cyt_P450_CS"/>
</dbReference>
<keyword evidence="11 14" id="KW-0503">Monooxygenase</keyword>
<evidence type="ECO:0000256" key="3">
    <source>
        <dbReference type="ARBA" id="ARBA00004406"/>
    </source>
</evidence>
<dbReference type="PROSITE" id="PS00086">
    <property type="entry name" value="CYTOCHROME_P450"/>
    <property type="match status" value="1"/>
</dbReference>
<evidence type="ECO:0000256" key="9">
    <source>
        <dbReference type="ARBA" id="ARBA00023002"/>
    </source>
</evidence>
<dbReference type="Gene3D" id="1.10.630.10">
    <property type="entry name" value="Cytochrome P450"/>
    <property type="match status" value="1"/>
</dbReference>
<gene>
    <name evidence="15" type="ORF">AAG570_005624</name>
</gene>
<comment type="caution">
    <text evidence="15">The sequence shown here is derived from an EMBL/GenBank/DDBJ whole genome shotgun (WGS) entry which is preliminary data.</text>
</comment>
<keyword evidence="9 14" id="KW-0560">Oxidoreductase</keyword>
<keyword evidence="6 13" id="KW-0479">Metal-binding</keyword>
<evidence type="ECO:0000256" key="12">
    <source>
        <dbReference type="ARBA" id="ARBA00023136"/>
    </source>
</evidence>
<evidence type="ECO:0000256" key="4">
    <source>
        <dbReference type="ARBA" id="ARBA00010617"/>
    </source>
</evidence>
<dbReference type="GO" id="GO:0005789">
    <property type="term" value="C:endoplasmic reticulum membrane"/>
    <property type="evidence" value="ECO:0007669"/>
    <property type="project" value="UniProtKB-SubCell"/>
</dbReference>
<dbReference type="InterPro" id="IPR036396">
    <property type="entry name" value="Cyt_P450_sf"/>
</dbReference>
<dbReference type="Pfam" id="PF00067">
    <property type="entry name" value="p450"/>
    <property type="match status" value="1"/>
</dbReference>
<evidence type="ECO:0000256" key="13">
    <source>
        <dbReference type="PIRSR" id="PIRSR602401-1"/>
    </source>
</evidence>
<evidence type="ECO:0000256" key="10">
    <source>
        <dbReference type="ARBA" id="ARBA00023004"/>
    </source>
</evidence>
<keyword evidence="10 13" id="KW-0408">Iron</keyword>
<evidence type="ECO:0000256" key="7">
    <source>
        <dbReference type="ARBA" id="ARBA00022824"/>
    </source>
</evidence>
<organism evidence="15 16">
    <name type="scientific">Ranatra chinensis</name>
    <dbReference type="NCBI Taxonomy" id="642074"/>
    <lineage>
        <taxon>Eukaryota</taxon>
        <taxon>Metazoa</taxon>
        <taxon>Ecdysozoa</taxon>
        <taxon>Arthropoda</taxon>
        <taxon>Hexapoda</taxon>
        <taxon>Insecta</taxon>
        <taxon>Pterygota</taxon>
        <taxon>Neoptera</taxon>
        <taxon>Paraneoptera</taxon>
        <taxon>Hemiptera</taxon>
        <taxon>Heteroptera</taxon>
        <taxon>Panheteroptera</taxon>
        <taxon>Nepomorpha</taxon>
        <taxon>Nepidae</taxon>
        <taxon>Ranatrinae</taxon>
        <taxon>Ranatra</taxon>
    </lineage>
</organism>
<evidence type="ECO:0000256" key="6">
    <source>
        <dbReference type="ARBA" id="ARBA00022723"/>
    </source>
</evidence>
<keyword evidence="16" id="KW-1185">Reference proteome</keyword>